<dbReference type="InterPro" id="IPR036188">
    <property type="entry name" value="FAD/NAD-bd_sf"/>
</dbReference>
<dbReference type="SUPFAM" id="SSF54373">
    <property type="entry name" value="FAD-linked reductases, C-terminal domain"/>
    <property type="match status" value="1"/>
</dbReference>
<comment type="similarity">
    <text evidence="5 12">Belongs to the protoporphyrinogen/coproporphyrinogen oxidase family. Coproporphyrinogen III oxidase subfamily.</text>
</comment>
<feature type="compositionally biased region" description="Low complexity" evidence="13">
    <location>
        <begin position="241"/>
        <end position="257"/>
    </location>
</feature>
<keyword evidence="8 12" id="KW-0285">Flavoprotein</keyword>
<comment type="catalytic activity">
    <reaction evidence="1">
        <text>coproporphyrinogen III + 3 O2 = coproporphyrin III + 3 H2O2</text>
        <dbReference type="Rhea" id="RHEA:43436"/>
        <dbReference type="ChEBI" id="CHEBI:15379"/>
        <dbReference type="ChEBI" id="CHEBI:16240"/>
        <dbReference type="ChEBI" id="CHEBI:57309"/>
        <dbReference type="ChEBI" id="CHEBI:131725"/>
        <dbReference type="EC" id="1.3.3.15"/>
    </reaction>
    <physiologicalReaction direction="left-to-right" evidence="1">
        <dbReference type="Rhea" id="RHEA:43437"/>
    </physiologicalReaction>
</comment>
<dbReference type="OrthoDB" id="4496419at2"/>
<dbReference type="AlphaFoldDB" id="A0A1L7CQT2"/>
<evidence type="ECO:0000256" key="7">
    <source>
        <dbReference type="ARBA" id="ARBA00019046"/>
    </source>
</evidence>
<evidence type="ECO:0000259" key="14">
    <source>
        <dbReference type="Pfam" id="PF01593"/>
    </source>
</evidence>
<dbReference type="PANTHER" id="PTHR42923">
    <property type="entry name" value="PROTOPORPHYRINOGEN OXIDASE"/>
    <property type="match status" value="1"/>
</dbReference>
<dbReference type="EMBL" id="CP009247">
    <property type="protein sequence ID" value="APT88188.1"/>
    <property type="molecule type" value="Genomic_DNA"/>
</dbReference>
<comment type="cofactor">
    <cofactor evidence="2 12">
        <name>FAD</name>
        <dbReference type="ChEBI" id="CHEBI:57692"/>
    </cofactor>
</comment>
<dbReference type="Gene3D" id="3.90.660.20">
    <property type="entry name" value="Protoporphyrinogen oxidase, mitochondrial, domain 2"/>
    <property type="match status" value="1"/>
</dbReference>
<evidence type="ECO:0000256" key="8">
    <source>
        <dbReference type="ARBA" id="ARBA00022630"/>
    </source>
</evidence>
<sequence>MRYAIIGAGIAGLTAAWEIHRRDPEAEVEVFEATDRIGGKLRSVPFEGGPVDLGAEAFLVRRPAARELIDELGLGDDVVGTSGLHSTVFTGGVMKPLPAGTVMGIPATSGPVAHLVSAETAARIDAEGDAEPVDWPVGGDLNVGELVRARYGGEVVERAVSALLGGVYSCTADDLGVRATVPQLAEAFDAMVEAGEKPTLSGAVQRVLDSRAAQAAAKRGEKEARGSVAATAEPSTSAAHPAGTQATGAGDGAQPADGAGGAEGDQDGVGKRRKRPVIFGTLRGGFRELYEALAEASGARIYLDAFVSGLTRDGEGYRLTGAGEGTYDAVLLATPAPTTARLLAAVSPATAEALGPVKLAGSVVVGLRLESGEGFPENSGVLVAGDEPGVHAKAFTFSSKKWPHLAERGGLTLRASFGRFGDDALIREDEDTLVDYALDDLKTITGFDAREAGVAEIYVQRWLGGIPRYDEHHLEHVAAARAAVAEVPGVEVTGSWAGGVGVPAVIADARAAAARLLGQGD</sequence>
<evidence type="ECO:0000256" key="11">
    <source>
        <dbReference type="ARBA" id="ARBA00023133"/>
    </source>
</evidence>
<evidence type="ECO:0000256" key="4">
    <source>
        <dbReference type="ARBA" id="ARBA00004744"/>
    </source>
</evidence>
<dbReference type="NCBIfam" id="TIGR00562">
    <property type="entry name" value="proto_IX_ox"/>
    <property type="match status" value="1"/>
</dbReference>
<comment type="function">
    <text evidence="3 12">Involved in coproporphyrin-dependent heme b biosynthesis. Catalyzes the oxidation of coproporphyrinogen III to coproporphyrin III.</text>
</comment>
<evidence type="ECO:0000256" key="9">
    <source>
        <dbReference type="ARBA" id="ARBA00022827"/>
    </source>
</evidence>
<name>A0A1L7CQT2_9CORY</name>
<comment type="pathway">
    <text evidence="4 12">Porphyrin-containing compound metabolism; protoheme biosynthesis.</text>
</comment>
<dbReference type="NCBIfam" id="NF008841">
    <property type="entry name" value="PRK11883.1-1"/>
    <property type="match status" value="1"/>
</dbReference>
<evidence type="ECO:0000256" key="5">
    <source>
        <dbReference type="ARBA" id="ARBA00008310"/>
    </source>
</evidence>
<keyword evidence="12" id="KW-0963">Cytoplasm</keyword>
<dbReference type="GO" id="GO:0006783">
    <property type="term" value="P:heme biosynthetic process"/>
    <property type="evidence" value="ECO:0007669"/>
    <property type="project" value="UniProtKB-UniRule"/>
</dbReference>
<evidence type="ECO:0000256" key="6">
    <source>
        <dbReference type="ARBA" id="ARBA00012402"/>
    </source>
</evidence>
<evidence type="ECO:0000256" key="12">
    <source>
        <dbReference type="RuleBase" id="RU364052"/>
    </source>
</evidence>
<dbReference type="Gene3D" id="3.50.50.60">
    <property type="entry name" value="FAD/NAD(P)-binding domain"/>
    <property type="match status" value="1"/>
</dbReference>
<protein>
    <recommendedName>
        <fullName evidence="7 12">Coproporphyrinogen III oxidase</fullName>
        <ecNumber evidence="6 12">1.3.3.15</ecNumber>
    </recommendedName>
</protein>
<dbReference type="GO" id="GO:0004729">
    <property type="term" value="F:oxygen-dependent protoporphyrinogen oxidase activity"/>
    <property type="evidence" value="ECO:0007669"/>
    <property type="project" value="UniProtKB-UniRule"/>
</dbReference>
<dbReference type="Gene3D" id="1.10.3110.10">
    <property type="entry name" value="protoporphyrinogen ix oxidase, domain 3"/>
    <property type="match status" value="1"/>
</dbReference>
<evidence type="ECO:0000256" key="3">
    <source>
        <dbReference type="ARBA" id="ARBA00002185"/>
    </source>
</evidence>
<evidence type="ECO:0000256" key="1">
    <source>
        <dbReference type="ARBA" id="ARBA00001755"/>
    </source>
</evidence>
<dbReference type="UniPathway" id="UPA00252"/>
<evidence type="ECO:0000313" key="15">
    <source>
        <dbReference type="EMBL" id="APT88188.1"/>
    </source>
</evidence>
<feature type="domain" description="Amine oxidase" evidence="14">
    <location>
        <begin position="10"/>
        <end position="517"/>
    </location>
</feature>
<dbReference type="PANTHER" id="PTHR42923:SF3">
    <property type="entry name" value="PROTOPORPHYRINOGEN OXIDASE"/>
    <property type="match status" value="1"/>
</dbReference>
<dbReference type="Pfam" id="PF01593">
    <property type="entry name" value="Amino_oxidase"/>
    <property type="match status" value="1"/>
</dbReference>
<evidence type="ECO:0000313" key="16">
    <source>
        <dbReference type="Proteomes" id="UP000185434"/>
    </source>
</evidence>
<accession>A0A1L7CQT2</accession>
<dbReference type="InterPro" id="IPR050464">
    <property type="entry name" value="Zeta_carotene_desat/Oxidored"/>
</dbReference>
<dbReference type="InterPro" id="IPR002937">
    <property type="entry name" value="Amino_oxidase"/>
</dbReference>
<dbReference type="InterPro" id="IPR004572">
    <property type="entry name" value="Protoporphyrinogen_oxidase"/>
</dbReference>
<keyword evidence="11 12" id="KW-0350">Heme biosynthesis</keyword>
<gene>
    <name evidence="15" type="ORF">CFRA_01605</name>
</gene>
<organism evidence="15 16">
    <name type="scientific">Corynebacterium frankenforstense DSM 45800</name>
    <dbReference type="NCBI Taxonomy" id="1437875"/>
    <lineage>
        <taxon>Bacteria</taxon>
        <taxon>Bacillati</taxon>
        <taxon>Actinomycetota</taxon>
        <taxon>Actinomycetes</taxon>
        <taxon>Mycobacteriales</taxon>
        <taxon>Corynebacteriaceae</taxon>
        <taxon>Corynebacterium</taxon>
    </lineage>
</organism>
<proteinExistence type="inferred from homology"/>
<dbReference type="RefSeq" id="WP_075664798.1">
    <property type="nucleotide sequence ID" value="NZ_CP009247.1"/>
</dbReference>
<evidence type="ECO:0000256" key="10">
    <source>
        <dbReference type="ARBA" id="ARBA00023002"/>
    </source>
</evidence>
<dbReference type="EC" id="1.3.3.15" evidence="6 12"/>
<dbReference type="KEGG" id="cfk:CFRA_01605"/>
<keyword evidence="16" id="KW-1185">Reference proteome</keyword>
<dbReference type="Proteomes" id="UP000185434">
    <property type="component" value="Chromosome"/>
</dbReference>
<dbReference type="STRING" id="1437875.CFRA_01605"/>
<evidence type="ECO:0000256" key="2">
    <source>
        <dbReference type="ARBA" id="ARBA00001974"/>
    </source>
</evidence>
<keyword evidence="10 12" id="KW-0560">Oxidoreductase</keyword>
<dbReference type="SUPFAM" id="SSF51905">
    <property type="entry name" value="FAD/NAD(P)-binding domain"/>
    <property type="match status" value="1"/>
</dbReference>
<evidence type="ECO:0000256" key="13">
    <source>
        <dbReference type="SAM" id="MobiDB-lite"/>
    </source>
</evidence>
<dbReference type="GO" id="GO:0005737">
    <property type="term" value="C:cytoplasm"/>
    <property type="evidence" value="ECO:0007669"/>
    <property type="project" value="UniProtKB-SubCell"/>
</dbReference>
<feature type="region of interest" description="Disordered" evidence="13">
    <location>
        <begin position="214"/>
        <end position="270"/>
    </location>
</feature>
<keyword evidence="9 12" id="KW-0274">FAD</keyword>
<reference evidence="15 16" key="1">
    <citation type="submission" date="2014-08" db="EMBL/GenBank/DDBJ databases">
        <title>Complete genome sequence of Corynebacterium frankenforstense ST18(T) (=DSM 45800(T)), isolated from raw cow milk.</title>
        <authorList>
            <person name="Ruckert C."/>
            <person name="Albersmeier A."/>
            <person name="Winkler A."/>
            <person name="Lipski A."/>
            <person name="Kalinowski J."/>
        </authorList>
    </citation>
    <scope>NUCLEOTIDE SEQUENCE [LARGE SCALE GENOMIC DNA]</scope>
    <source>
        <strain evidence="15 16">ST18</strain>
    </source>
</reference>
<comment type="subcellular location">
    <subcellularLocation>
        <location evidence="12">Cytoplasm</location>
    </subcellularLocation>
</comment>